<name>A0AAN1SZ73_9PROT</name>
<dbReference type="Pfam" id="PF19653">
    <property type="entry name" value="DUF6156"/>
    <property type="match status" value="1"/>
</dbReference>
<evidence type="ECO:0000313" key="1">
    <source>
        <dbReference type="EMBL" id="BBI99361.1"/>
    </source>
</evidence>
<dbReference type="AlphaFoldDB" id="A0AAN1SZ73"/>
<proteinExistence type="predicted"/>
<accession>A0AAN1SZ73</accession>
<dbReference type="EMBL" id="AP019536">
    <property type="protein sequence ID" value="BBI99361.1"/>
    <property type="molecule type" value="Genomic_DNA"/>
</dbReference>
<organism evidence="1 2">
    <name type="scientific">Ferrigenium kumadai</name>
    <dbReference type="NCBI Taxonomy" id="1682490"/>
    <lineage>
        <taxon>Bacteria</taxon>
        <taxon>Pseudomonadati</taxon>
        <taxon>Pseudomonadota</taxon>
        <taxon>Betaproteobacteria</taxon>
        <taxon>Nitrosomonadales</taxon>
        <taxon>Gallionellaceae</taxon>
        <taxon>Ferrigenium</taxon>
    </lineage>
</organism>
<dbReference type="InterPro" id="IPR046154">
    <property type="entry name" value="DUF6156"/>
</dbReference>
<protein>
    <submittedName>
        <fullName evidence="1">Uncharacterized protein</fullName>
    </submittedName>
</protein>
<dbReference type="KEGG" id="fku:FGKAn22_10540"/>
<keyword evidence="2" id="KW-1185">Reference proteome</keyword>
<dbReference type="RefSeq" id="WP_212786939.1">
    <property type="nucleotide sequence ID" value="NZ_AP019536.1"/>
</dbReference>
<dbReference type="Proteomes" id="UP001319121">
    <property type="component" value="Chromosome"/>
</dbReference>
<reference evidence="1 2" key="1">
    <citation type="submission" date="2019-03" db="EMBL/GenBank/DDBJ databases">
        <title>Complete genome sequence of Ferrigenium kumadai strain An22, a microaerophilic iron-oxidizing bacterium isolated from a paddy field soil.</title>
        <authorList>
            <person name="Watanabe T."/>
            <person name="Asakawa S."/>
        </authorList>
    </citation>
    <scope>NUCLEOTIDE SEQUENCE [LARGE SCALE GENOMIC DNA]</scope>
    <source>
        <strain evidence="1 2">An22</strain>
    </source>
</reference>
<sequence>MTETIRHFVTYTGIRLPFRLVNELEQHEVQNRNTFFRGYFDAQERITGFDMFSYGEIELAHHYEYHGNGKLKQAEITDIDGDVTVLEFDSDGNPA</sequence>
<gene>
    <name evidence="1" type="ORF">FGKAn22_10540</name>
</gene>
<evidence type="ECO:0000313" key="2">
    <source>
        <dbReference type="Proteomes" id="UP001319121"/>
    </source>
</evidence>